<feature type="region of interest" description="Disordered" evidence="1">
    <location>
        <begin position="1"/>
        <end position="35"/>
    </location>
</feature>
<keyword evidence="2" id="KW-0472">Membrane</keyword>
<sequence>MRSSDEHQANPTQPHLRPDLMSSTRRGGNEDSILARLEREPARRTASGGTGVRLAWYGGAVLVALGLTGALAWLAAGQDGPHRVEPAHAGMAARAIVADEPAAPLAAAVIVDAAPALAPVATPVSAPVTTPAPAVSTAHGLHGLPPPVPPLRLLRPADGARVPVKPTRTASMPERGTAKTLAAAPAPFQARATVPRQAARPAKHAGPVGATEPPDSDVALISAVIYHANGHALPDPEMNPDRCAGEPCRPRPTR</sequence>
<proteinExistence type="predicted"/>
<dbReference type="EMBL" id="JACHBX010000001">
    <property type="protein sequence ID" value="MBB6132703.1"/>
    <property type="molecule type" value="Genomic_DNA"/>
</dbReference>
<evidence type="ECO:0000313" key="3">
    <source>
        <dbReference type="EMBL" id="MBB6132703.1"/>
    </source>
</evidence>
<accession>A0A7W9U703</accession>
<gene>
    <name evidence="3" type="ORF">HD842_000814</name>
</gene>
<feature type="region of interest" description="Disordered" evidence="1">
    <location>
        <begin position="231"/>
        <end position="254"/>
    </location>
</feature>
<reference evidence="3 4" key="1">
    <citation type="submission" date="2020-08" db="EMBL/GenBank/DDBJ databases">
        <title>The Agave Microbiome: Exploring the role of microbial communities in plant adaptations to desert environments.</title>
        <authorList>
            <person name="Partida-Martinez L.P."/>
        </authorList>
    </citation>
    <scope>NUCLEOTIDE SEQUENCE [LARGE SCALE GENOMIC DNA]</scope>
    <source>
        <strain evidence="3 4">AT3.2</strain>
    </source>
</reference>
<keyword evidence="2" id="KW-0812">Transmembrane</keyword>
<keyword evidence="4" id="KW-1185">Reference proteome</keyword>
<evidence type="ECO:0000313" key="4">
    <source>
        <dbReference type="Proteomes" id="UP000540787"/>
    </source>
</evidence>
<dbReference type="Proteomes" id="UP000540787">
    <property type="component" value="Unassembled WGS sequence"/>
</dbReference>
<evidence type="ECO:0000256" key="2">
    <source>
        <dbReference type="SAM" id="Phobius"/>
    </source>
</evidence>
<feature type="transmembrane region" description="Helical" evidence="2">
    <location>
        <begin position="54"/>
        <end position="76"/>
    </location>
</feature>
<evidence type="ECO:0000256" key="1">
    <source>
        <dbReference type="SAM" id="MobiDB-lite"/>
    </source>
</evidence>
<dbReference type="AlphaFoldDB" id="A0A7W9U703"/>
<dbReference type="RefSeq" id="WP_183551284.1">
    <property type="nucleotide sequence ID" value="NZ_JACHBX010000001.1"/>
</dbReference>
<keyword evidence="2" id="KW-1133">Transmembrane helix</keyword>
<name>A0A7W9U703_9BURK</name>
<comment type="caution">
    <text evidence="3">The sequence shown here is derived from an EMBL/GenBank/DDBJ whole genome shotgun (WGS) entry which is preliminary data.</text>
</comment>
<feature type="region of interest" description="Disordered" evidence="1">
    <location>
        <begin position="192"/>
        <end position="215"/>
    </location>
</feature>
<protein>
    <submittedName>
        <fullName evidence="3">Uncharacterized protein</fullName>
    </submittedName>
</protein>
<organism evidence="3 4">
    <name type="scientific">Massilia aurea</name>
    <dbReference type="NCBI Taxonomy" id="373040"/>
    <lineage>
        <taxon>Bacteria</taxon>
        <taxon>Pseudomonadati</taxon>
        <taxon>Pseudomonadota</taxon>
        <taxon>Betaproteobacteria</taxon>
        <taxon>Burkholderiales</taxon>
        <taxon>Oxalobacteraceae</taxon>
        <taxon>Telluria group</taxon>
        <taxon>Massilia</taxon>
    </lineage>
</organism>